<dbReference type="SUPFAM" id="SSF48498">
    <property type="entry name" value="Tetracyclin repressor-like, C-terminal domain"/>
    <property type="match status" value="1"/>
</dbReference>
<dbReference type="GO" id="GO:0003700">
    <property type="term" value="F:DNA-binding transcription factor activity"/>
    <property type="evidence" value="ECO:0007669"/>
    <property type="project" value="TreeGrafter"/>
</dbReference>
<comment type="caution">
    <text evidence="4">The sequence shown here is derived from an EMBL/GenBank/DDBJ whole genome shotgun (WGS) entry which is preliminary data.</text>
</comment>
<dbReference type="SUPFAM" id="SSF46689">
    <property type="entry name" value="Homeodomain-like"/>
    <property type="match status" value="1"/>
</dbReference>
<dbReference type="Gene3D" id="1.10.357.10">
    <property type="entry name" value="Tetracycline Repressor, domain 2"/>
    <property type="match status" value="1"/>
</dbReference>
<dbReference type="PROSITE" id="PS50977">
    <property type="entry name" value="HTH_TETR_2"/>
    <property type="match status" value="1"/>
</dbReference>
<dbReference type="InterPro" id="IPR009057">
    <property type="entry name" value="Homeodomain-like_sf"/>
</dbReference>
<proteinExistence type="predicted"/>
<feature type="domain" description="HTH tetR-type" evidence="3">
    <location>
        <begin position="20"/>
        <end position="80"/>
    </location>
</feature>
<keyword evidence="5" id="KW-1185">Reference proteome</keyword>
<dbReference type="InterPro" id="IPR039536">
    <property type="entry name" value="TetR_C_Proteobacteria"/>
</dbReference>
<dbReference type="Pfam" id="PF00440">
    <property type="entry name" value="TetR_N"/>
    <property type="match status" value="1"/>
</dbReference>
<dbReference type="PANTHER" id="PTHR30055">
    <property type="entry name" value="HTH-TYPE TRANSCRIPTIONAL REGULATOR RUTR"/>
    <property type="match status" value="1"/>
</dbReference>
<dbReference type="InterPro" id="IPR036271">
    <property type="entry name" value="Tet_transcr_reg_TetR-rel_C_sf"/>
</dbReference>
<dbReference type="Gene3D" id="1.10.10.60">
    <property type="entry name" value="Homeodomain-like"/>
    <property type="match status" value="1"/>
</dbReference>
<dbReference type="EMBL" id="CABFMQ020000001">
    <property type="protein sequence ID" value="VTZ48083.1"/>
    <property type="molecule type" value="Genomic_DNA"/>
</dbReference>
<gene>
    <name evidence="4" type="ORF">MPC4_10033</name>
</gene>
<dbReference type="RefSeq" id="WP_174510742.1">
    <property type="nucleotide sequence ID" value="NZ_CABFMQ020000001.1"/>
</dbReference>
<dbReference type="GO" id="GO:0000976">
    <property type="term" value="F:transcription cis-regulatory region binding"/>
    <property type="evidence" value="ECO:0007669"/>
    <property type="project" value="TreeGrafter"/>
</dbReference>
<organism evidence="4 5">
    <name type="scientific">Methylocella tundrae</name>
    <dbReference type="NCBI Taxonomy" id="227605"/>
    <lineage>
        <taxon>Bacteria</taxon>
        <taxon>Pseudomonadati</taxon>
        <taxon>Pseudomonadota</taxon>
        <taxon>Alphaproteobacteria</taxon>
        <taxon>Hyphomicrobiales</taxon>
        <taxon>Beijerinckiaceae</taxon>
        <taxon>Methylocella</taxon>
    </lineage>
</organism>
<dbReference type="PRINTS" id="PR00455">
    <property type="entry name" value="HTHTETR"/>
</dbReference>
<keyword evidence="1 2" id="KW-0238">DNA-binding</keyword>
<name>A0A8B6M128_METTU</name>
<dbReference type="Pfam" id="PF14246">
    <property type="entry name" value="TetR_C_7"/>
    <property type="match status" value="1"/>
</dbReference>
<evidence type="ECO:0000259" key="3">
    <source>
        <dbReference type="PROSITE" id="PS50977"/>
    </source>
</evidence>
<evidence type="ECO:0000313" key="4">
    <source>
        <dbReference type="EMBL" id="VTZ48083.1"/>
    </source>
</evidence>
<sequence length="219" mass="23848">MKTAAVKVDFSQVPAGSRLAARRAAFLSAARTVFQEKGFAEATLDDVIALSGGSRQTLYLLFGGKKGLLEALITETAETIFRGLTPEKLAPQPPEQVLTEFGVRYLEIVTSPAALSINRLIIAEAARLPDIAERYWQLGPGRSRDFLTDFFDRQIERGRLQMPDSRRAADHFLEMLSGTLRFQCLIGVRTSPDKSEIEEIAAAAVAQFFVGCAAATAPG</sequence>
<evidence type="ECO:0000256" key="1">
    <source>
        <dbReference type="ARBA" id="ARBA00023125"/>
    </source>
</evidence>
<protein>
    <submittedName>
        <fullName evidence="4">TetR family transcriptional regulator</fullName>
    </submittedName>
</protein>
<dbReference type="Proteomes" id="UP000485880">
    <property type="component" value="Unassembled WGS sequence"/>
</dbReference>
<feature type="DNA-binding region" description="H-T-H motif" evidence="2">
    <location>
        <begin position="43"/>
        <end position="62"/>
    </location>
</feature>
<dbReference type="AlphaFoldDB" id="A0A8B6M128"/>
<accession>A0A8B6M128</accession>
<dbReference type="InterPro" id="IPR001647">
    <property type="entry name" value="HTH_TetR"/>
</dbReference>
<evidence type="ECO:0000256" key="2">
    <source>
        <dbReference type="PROSITE-ProRule" id="PRU00335"/>
    </source>
</evidence>
<reference evidence="4 5" key="1">
    <citation type="submission" date="2019-05" db="EMBL/GenBank/DDBJ databases">
        <authorList>
            <person name="Farhan Ul Haque M."/>
        </authorList>
    </citation>
    <scope>NUCLEOTIDE SEQUENCE [LARGE SCALE GENOMIC DNA]</scope>
    <source>
        <strain evidence="4">2</strain>
    </source>
</reference>
<evidence type="ECO:0000313" key="5">
    <source>
        <dbReference type="Proteomes" id="UP000485880"/>
    </source>
</evidence>
<dbReference type="InterPro" id="IPR050109">
    <property type="entry name" value="HTH-type_TetR-like_transc_reg"/>
</dbReference>
<dbReference type="PANTHER" id="PTHR30055:SF146">
    <property type="entry name" value="HTH-TYPE TRANSCRIPTIONAL DUAL REGULATOR CECR"/>
    <property type="match status" value="1"/>
</dbReference>